<name>A0A9P8PKV7_9ASCO</name>
<evidence type="ECO:0000256" key="1">
    <source>
        <dbReference type="ARBA" id="ARBA00022723"/>
    </source>
</evidence>
<evidence type="ECO:0000256" key="5">
    <source>
        <dbReference type="SAM" id="MobiDB-lite"/>
    </source>
</evidence>
<evidence type="ECO:0000313" key="8">
    <source>
        <dbReference type="Proteomes" id="UP000788993"/>
    </source>
</evidence>
<reference evidence="7" key="2">
    <citation type="submission" date="2021-01" db="EMBL/GenBank/DDBJ databases">
        <authorList>
            <person name="Schikora-Tamarit M.A."/>
        </authorList>
    </citation>
    <scope>NUCLEOTIDE SEQUENCE</scope>
    <source>
        <strain evidence="7">NCAIM Y.01608</strain>
    </source>
</reference>
<keyword evidence="2 4" id="KW-0863">Zinc-finger</keyword>
<dbReference type="PROSITE" id="PS00518">
    <property type="entry name" value="ZF_RING_1"/>
    <property type="match status" value="1"/>
</dbReference>
<protein>
    <recommendedName>
        <fullName evidence="6">RING-type domain-containing protein</fullName>
    </recommendedName>
</protein>
<gene>
    <name evidence="7" type="ORF">OGATHE_001866</name>
</gene>
<dbReference type="InterPro" id="IPR013083">
    <property type="entry name" value="Znf_RING/FYVE/PHD"/>
</dbReference>
<organism evidence="7 8">
    <name type="scientific">Ogataea polymorpha</name>
    <dbReference type="NCBI Taxonomy" id="460523"/>
    <lineage>
        <taxon>Eukaryota</taxon>
        <taxon>Fungi</taxon>
        <taxon>Dikarya</taxon>
        <taxon>Ascomycota</taxon>
        <taxon>Saccharomycotina</taxon>
        <taxon>Pichiomycetes</taxon>
        <taxon>Pichiales</taxon>
        <taxon>Pichiaceae</taxon>
        <taxon>Ogataea</taxon>
    </lineage>
</organism>
<feature type="domain" description="RING-type" evidence="6">
    <location>
        <begin position="28"/>
        <end position="66"/>
    </location>
</feature>
<keyword evidence="3" id="KW-0862">Zinc</keyword>
<dbReference type="AlphaFoldDB" id="A0A9P8PKV7"/>
<evidence type="ECO:0000259" key="6">
    <source>
        <dbReference type="PROSITE" id="PS50089"/>
    </source>
</evidence>
<keyword evidence="1" id="KW-0479">Metal-binding</keyword>
<dbReference type="Proteomes" id="UP000788993">
    <property type="component" value="Unassembled WGS sequence"/>
</dbReference>
<dbReference type="SUPFAM" id="SSF57850">
    <property type="entry name" value="RING/U-box"/>
    <property type="match status" value="1"/>
</dbReference>
<dbReference type="GO" id="GO:0008270">
    <property type="term" value="F:zinc ion binding"/>
    <property type="evidence" value="ECO:0007669"/>
    <property type="project" value="UniProtKB-KW"/>
</dbReference>
<dbReference type="SMART" id="SM00184">
    <property type="entry name" value="RING"/>
    <property type="match status" value="1"/>
</dbReference>
<comment type="caution">
    <text evidence="7">The sequence shown here is derived from an EMBL/GenBank/DDBJ whole genome shotgun (WGS) entry which is preliminary data.</text>
</comment>
<dbReference type="PANTHER" id="PTHR23327:SF51">
    <property type="entry name" value="TRANSCRIPTIONAL REGULATOR OF YEAST FORM ADHERENCE 3"/>
    <property type="match status" value="1"/>
</dbReference>
<evidence type="ECO:0000256" key="4">
    <source>
        <dbReference type="PROSITE-ProRule" id="PRU00175"/>
    </source>
</evidence>
<dbReference type="Pfam" id="PF13639">
    <property type="entry name" value="zf-RING_2"/>
    <property type="match status" value="1"/>
</dbReference>
<evidence type="ECO:0000256" key="2">
    <source>
        <dbReference type="ARBA" id="ARBA00022771"/>
    </source>
</evidence>
<proteinExistence type="predicted"/>
<dbReference type="EMBL" id="JAEUBD010000526">
    <property type="protein sequence ID" value="KAH3673886.1"/>
    <property type="molecule type" value="Genomic_DNA"/>
</dbReference>
<accession>A0A9P8PKV7</accession>
<reference evidence="7" key="1">
    <citation type="journal article" date="2021" name="Open Biol.">
        <title>Shared evolutionary footprints suggest mitochondrial oxidative damage underlies multiple complex I losses in fungi.</title>
        <authorList>
            <person name="Schikora-Tamarit M.A."/>
            <person name="Marcet-Houben M."/>
            <person name="Nosek J."/>
            <person name="Gabaldon T."/>
        </authorList>
    </citation>
    <scope>NUCLEOTIDE SEQUENCE</scope>
    <source>
        <strain evidence="7">NCAIM Y.01608</strain>
    </source>
</reference>
<dbReference type="PROSITE" id="PS50089">
    <property type="entry name" value="ZF_RING_2"/>
    <property type="match status" value="1"/>
</dbReference>
<evidence type="ECO:0000256" key="3">
    <source>
        <dbReference type="ARBA" id="ARBA00022833"/>
    </source>
</evidence>
<evidence type="ECO:0000313" key="7">
    <source>
        <dbReference type="EMBL" id="KAH3673886.1"/>
    </source>
</evidence>
<dbReference type="Gene3D" id="3.30.40.10">
    <property type="entry name" value="Zinc/RING finger domain, C3HC4 (zinc finger)"/>
    <property type="match status" value="1"/>
</dbReference>
<feature type="region of interest" description="Disordered" evidence="5">
    <location>
        <begin position="246"/>
        <end position="283"/>
    </location>
</feature>
<sequence>MEVLKLLQSLGDENKKDLMRRSVEVFTCTICQELMVTPFTVTCGHTFCYECLSDWLKVKHSCPLCRQRVRRVPVFNVPMKQLLESYLEAVAKDHPDQKEPITKMIRERNKLYEKDNHNDTCFKNLFDNYSEAVLDTSDGIPRCSVCHWEAHGSRCLNCGRRLLAATNERFSSSDSEDDPEYHDESASYGEESFISLLERESPELADAWRQREALRLFINAPSPGEEEEDDFDDDYVDYDFERDLRDADSVPSDIDDGDEYYRPANTRHRSRILSSDSDEEWTE</sequence>
<dbReference type="PANTHER" id="PTHR23327">
    <property type="entry name" value="RING FINGER PROTEIN 127"/>
    <property type="match status" value="1"/>
</dbReference>
<dbReference type="InterPro" id="IPR001841">
    <property type="entry name" value="Znf_RING"/>
</dbReference>
<dbReference type="InterPro" id="IPR017907">
    <property type="entry name" value="Znf_RING_CS"/>
</dbReference>
<keyword evidence="8" id="KW-1185">Reference proteome</keyword>